<keyword evidence="1 3" id="KW-0853">WD repeat</keyword>
<dbReference type="AlphaFoldDB" id="A0A8H3ALQ2"/>
<feature type="repeat" description="WD" evidence="3">
    <location>
        <begin position="894"/>
        <end position="933"/>
    </location>
</feature>
<keyword evidence="2" id="KW-0677">Repeat</keyword>
<organism evidence="6 7">
    <name type="scientific">Rhizoctonia solani</name>
    <dbReference type="NCBI Taxonomy" id="456999"/>
    <lineage>
        <taxon>Eukaryota</taxon>
        <taxon>Fungi</taxon>
        <taxon>Dikarya</taxon>
        <taxon>Basidiomycota</taxon>
        <taxon>Agaricomycotina</taxon>
        <taxon>Agaricomycetes</taxon>
        <taxon>Cantharellales</taxon>
        <taxon>Ceratobasidiaceae</taxon>
        <taxon>Rhizoctonia</taxon>
    </lineage>
</organism>
<dbReference type="PROSITE" id="PS50837">
    <property type="entry name" value="NACHT"/>
    <property type="match status" value="1"/>
</dbReference>
<dbReference type="InterPro" id="IPR027417">
    <property type="entry name" value="P-loop_NTPase"/>
</dbReference>
<dbReference type="CDD" id="cd21037">
    <property type="entry name" value="MLKL_NTD"/>
    <property type="match status" value="1"/>
</dbReference>
<dbReference type="PROSITE" id="PS50082">
    <property type="entry name" value="WD_REPEATS_2"/>
    <property type="match status" value="3"/>
</dbReference>
<feature type="domain" description="NACHT" evidence="5">
    <location>
        <begin position="274"/>
        <end position="419"/>
    </location>
</feature>
<dbReference type="Gene3D" id="3.40.50.300">
    <property type="entry name" value="P-loop containing nucleotide triphosphate hydrolases"/>
    <property type="match status" value="1"/>
</dbReference>
<evidence type="ECO:0000256" key="4">
    <source>
        <dbReference type="SAM" id="MobiDB-lite"/>
    </source>
</evidence>
<dbReference type="PROSITE" id="PS00678">
    <property type="entry name" value="WD_REPEATS_1"/>
    <property type="match status" value="2"/>
</dbReference>
<protein>
    <recommendedName>
        <fullName evidence="5">NACHT domain-containing protein</fullName>
    </recommendedName>
</protein>
<sequence>MSSGPNRSLCDDPFRACLNWRSSRAPSSPTSSPGSPIHNPTTQLQPGSIRQEPAPAIPMNPIHIPSNIPPVLKSVTAQSDGWRAFGAALETLEAGVGIFPPLKAAVSELLACTMDVQIAEQNRQEYDRLASDLANLLQTLQTRLPDTEPRWMPYSIENVARSIGEQVAHIKRQQDRSGLTRAIRASDDEVDIIGCYQRIEHIFRQLQADISLSTWGLAHEQWVNNHLKDLSPVHDARHNAGLSTDMQRRSCTPNTRVKILKEAMDWTRKPDAAKIYWMNGMAGTGKTTIAYTLCEQLEESKQLGACFFCSRVLSDCQNVIKIVPSIAYQLARFSNPYQKELCKVLSNNPDVAKREISVQFEKLIVGPLLKVKDTIPNDVIIVIDALDECSDTRGTQLVLDLLFKHTTGLPVKFFVASRPEPSISSRVNSAKDIYRFVLHLHDVAESLVQEDIHTYLKDELKHIKVKPDDIERLTVRAGCLFIFAATVVRYIEPYDTTVIHGERLATILGARAQTEGKAYRELDELYLAILSQALLSTKGGEGEMRYLVLQTIIGAREPLDIPALTELTDHQSEETVQLALLPLQSVLRVAEDTRVVSALHASFPDFMLSADRSRKFYCDMSKQNTYMATRCFEIMRRSLRFNICNLETSSQFDQDVSDLQTRVQERISSGVSYAARYWGDHLYGANFSSALVNMLDEFLQHRLLMWMEVLNLKDWIGFAAAILLQAFNFLPAIDDLNELRTMIQDSRNFVTAYAASPASQSTPHIYISALPLVSIVSLVRRAYWSRMQHPIRIEGTSIKDRGDAALAIWATGSWVTNLALSKDGRLIVSGANDGMITVWDVSTGKRLLGPLKKHPDTVWSVAFSPDGSRVASGSADGTIYIVNAHNGATLAGPLIGHTHIIAFLSFSPDGTVLASASEDHTIRIWDSLTGAQI</sequence>
<gene>
    <name evidence="6" type="ORF">RDB_LOCUS20501</name>
</gene>
<evidence type="ECO:0000256" key="2">
    <source>
        <dbReference type="ARBA" id="ARBA00022737"/>
    </source>
</evidence>
<dbReference type="SMART" id="SM00320">
    <property type="entry name" value="WD40"/>
    <property type="match status" value="3"/>
</dbReference>
<dbReference type="SUPFAM" id="SSF52540">
    <property type="entry name" value="P-loop containing nucleoside triphosphate hydrolases"/>
    <property type="match status" value="1"/>
</dbReference>
<dbReference type="InterPro" id="IPR001680">
    <property type="entry name" value="WD40_rpt"/>
</dbReference>
<evidence type="ECO:0000256" key="1">
    <source>
        <dbReference type="ARBA" id="ARBA00022574"/>
    </source>
</evidence>
<dbReference type="EMBL" id="CAJMXA010000372">
    <property type="protein sequence ID" value="CAE6428090.1"/>
    <property type="molecule type" value="Genomic_DNA"/>
</dbReference>
<dbReference type="SUPFAM" id="SSF50998">
    <property type="entry name" value="Quinoprotein alcohol dehydrogenase-like"/>
    <property type="match status" value="1"/>
</dbReference>
<accession>A0A8H3ALQ2</accession>
<comment type="caution">
    <text evidence="6">The sequence shown here is derived from an EMBL/GenBank/DDBJ whole genome shotgun (WGS) entry which is preliminary data.</text>
</comment>
<evidence type="ECO:0000256" key="3">
    <source>
        <dbReference type="PROSITE-ProRule" id="PRU00221"/>
    </source>
</evidence>
<feature type="repeat" description="WD" evidence="3">
    <location>
        <begin position="815"/>
        <end position="849"/>
    </location>
</feature>
<dbReference type="PANTHER" id="PTHR10039:SF14">
    <property type="entry name" value="NACHT DOMAIN-CONTAINING PROTEIN"/>
    <property type="match status" value="1"/>
</dbReference>
<dbReference type="Pfam" id="PF24883">
    <property type="entry name" value="NPHP3_N"/>
    <property type="match status" value="1"/>
</dbReference>
<dbReference type="InterPro" id="IPR015943">
    <property type="entry name" value="WD40/YVTN_repeat-like_dom_sf"/>
</dbReference>
<feature type="compositionally biased region" description="Low complexity" evidence="4">
    <location>
        <begin position="22"/>
        <end position="36"/>
    </location>
</feature>
<dbReference type="PROSITE" id="PS50294">
    <property type="entry name" value="WD_REPEATS_REGION"/>
    <property type="match status" value="3"/>
</dbReference>
<dbReference type="Proteomes" id="UP000663853">
    <property type="component" value="Unassembled WGS sequence"/>
</dbReference>
<dbReference type="InterPro" id="IPR011047">
    <property type="entry name" value="Quinoprotein_ADH-like_sf"/>
</dbReference>
<dbReference type="InterPro" id="IPR056884">
    <property type="entry name" value="NPHP3-like_N"/>
</dbReference>
<dbReference type="Pfam" id="PF00400">
    <property type="entry name" value="WD40"/>
    <property type="match status" value="3"/>
</dbReference>
<dbReference type="InterPro" id="IPR059179">
    <property type="entry name" value="MLKL-like_MCAfunc"/>
</dbReference>
<evidence type="ECO:0000313" key="6">
    <source>
        <dbReference type="EMBL" id="CAE6428090.1"/>
    </source>
</evidence>
<feature type="compositionally biased region" description="Polar residues" evidence="4">
    <location>
        <begin position="38"/>
        <end position="48"/>
    </location>
</feature>
<dbReference type="InterPro" id="IPR019775">
    <property type="entry name" value="WD40_repeat_CS"/>
</dbReference>
<dbReference type="PANTHER" id="PTHR10039">
    <property type="entry name" value="AMELOGENIN"/>
    <property type="match status" value="1"/>
</dbReference>
<feature type="region of interest" description="Disordered" evidence="4">
    <location>
        <begin position="21"/>
        <end position="55"/>
    </location>
</feature>
<proteinExistence type="predicted"/>
<name>A0A8H3ALQ2_9AGAM</name>
<reference evidence="6" key="1">
    <citation type="submission" date="2021-01" db="EMBL/GenBank/DDBJ databases">
        <authorList>
            <person name="Kaushik A."/>
        </authorList>
    </citation>
    <scope>NUCLEOTIDE SEQUENCE</scope>
    <source>
        <strain evidence="6">AG6-10EEA</strain>
    </source>
</reference>
<feature type="non-terminal residue" evidence="6">
    <location>
        <position position="1"/>
    </location>
</feature>
<feature type="repeat" description="WD" evidence="3">
    <location>
        <begin position="851"/>
        <end position="892"/>
    </location>
</feature>
<evidence type="ECO:0000259" key="5">
    <source>
        <dbReference type="PROSITE" id="PS50837"/>
    </source>
</evidence>
<evidence type="ECO:0000313" key="7">
    <source>
        <dbReference type="Proteomes" id="UP000663853"/>
    </source>
</evidence>
<dbReference type="InterPro" id="IPR007111">
    <property type="entry name" value="NACHT_NTPase"/>
</dbReference>
<dbReference type="Gene3D" id="2.130.10.10">
    <property type="entry name" value="YVTN repeat-like/Quinoprotein amine dehydrogenase"/>
    <property type="match status" value="1"/>
</dbReference>